<protein>
    <submittedName>
        <fullName evidence="1">Uncharacterized protein</fullName>
    </submittedName>
</protein>
<accession>A0A0D7KBB3</accession>
<proteinExistence type="predicted"/>
<dbReference type="RefSeq" id="WP_044396775.1">
    <property type="nucleotide sequence ID" value="NZ_JXYQ01000017.1"/>
</dbReference>
<evidence type="ECO:0000313" key="1">
    <source>
        <dbReference type="EMBL" id="KJA11284.1"/>
    </source>
</evidence>
<evidence type="ECO:0000313" key="2">
    <source>
        <dbReference type="Proteomes" id="UP000032566"/>
    </source>
</evidence>
<dbReference type="Proteomes" id="UP000032566">
    <property type="component" value="Unassembled WGS sequence"/>
</dbReference>
<dbReference type="EMBL" id="JXYQ01000017">
    <property type="protein sequence ID" value="KJA11284.1"/>
    <property type="molecule type" value="Genomic_DNA"/>
</dbReference>
<comment type="caution">
    <text evidence="1">The sequence shown here is derived from an EMBL/GenBank/DDBJ whole genome shotgun (WGS) entry which is preliminary data.</text>
</comment>
<keyword evidence="2" id="KW-1185">Reference proteome</keyword>
<dbReference type="PATRIC" id="fig|80878.5.peg.523"/>
<reference evidence="1 2" key="1">
    <citation type="submission" date="2014-12" db="EMBL/GenBank/DDBJ databases">
        <title>Isolation of bacteria from lake water.</title>
        <authorList>
            <person name="Sheng K.-Y."/>
            <person name="Chin P.-S."/>
            <person name="Chan K.-G."/>
            <person name="Tan G.S."/>
        </authorList>
    </citation>
    <scope>NUCLEOTIDE SEQUENCE [LARGE SCALE GENOMIC DNA]</scope>
    <source>
        <strain evidence="1 2">KY4</strain>
    </source>
</reference>
<gene>
    <name evidence="1" type="ORF">RP29_06040</name>
</gene>
<name>A0A0D7KBB3_9BURK</name>
<dbReference type="AlphaFoldDB" id="A0A0D7KBB3"/>
<sequence length="89" mass="10211">MLLTLHISKFEPGNYRVYVLDGRDELDEWWAPNVGAAIRECGYAEMPDLLGFHIWYEHVCVGTTAISDMRNDPEGIAQRLMALYAQFMS</sequence>
<organism evidence="1 2">
    <name type="scientific">Acidovorax temperans</name>
    <dbReference type="NCBI Taxonomy" id="80878"/>
    <lineage>
        <taxon>Bacteria</taxon>
        <taxon>Pseudomonadati</taxon>
        <taxon>Pseudomonadota</taxon>
        <taxon>Betaproteobacteria</taxon>
        <taxon>Burkholderiales</taxon>
        <taxon>Comamonadaceae</taxon>
        <taxon>Acidovorax</taxon>
    </lineage>
</organism>